<protein>
    <submittedName>
        <fullName evidence="1">Uncharacterized protein</fullName>
    </submittedName>
</protein>
<proteinExistence type="predicted"/>
<keyword evidence="2" id="KW-1185">Reference proteome</keyword>
<evidence type="ECO:0000313" key="1">
    <source>
        <dbReference type="EMBL" id="CCT70935.1"/>
    </source>
</evidence>
<reference evidence="2" key="1">
    <citation type="journal article" date="2013" name="PLoS Pathog.">
        <title>Deciphering the cryptic genome: genome-wide analyses of the rice pathogen Fusarium fujikuroi reveal complex regulation of secondary metabolism and novel metabolites.</title>
        <authorList>
            <person name="Wiemann P."/>
            <person name="Sieber C.M."/>
            <person name="von Bargen K.W."/>
            <person name="Studt L."/>
            <person name="Niehaus E.M."/>
            <person name="Espino J.J."/>
            <person name="Huss K."/>
            <person name="Michielse C.B."/>
            <person name="Albermann S."/>
            <person name="Wagner D."/>
            <person name="Bergner S.V."/>
            <person name="Connolly L.R."/>
            <person name="Fischer A."/>
            <person name="Reuter G."/>
            <person name="Kleigrewe K."/>
            <person name="Bald T."/>
            <person name="Wingfield B.D."/>
            <person name="Ophir R."/>
            <person name="Freeman S."/>
            <person name="Hippler M."/>
            <person name="Smith K.M."/>
            <person name="Brown D.W."/>
            <person name="Proctor R.H."/>
            <person name="Munsterkotter M."/>
            <person name="Freitag M."/>
            <person name="Humpf H.U."/>
            <person name="Guldener U."/>
            <person name="Tudzynski B."/>
        </authorList>
    </citation>
    <scope>NUCLEOTIDE SEQUENCE [LARGE SCALE GENOMIC DNA]</scope>
    <source>
        <strain evidence="2">CBS 195.34 / IMI 58289 / NRRL A-6831</strain>
    </source>
</reference>
<name>S0E8H3_GIBF5</name>
<evidence type="ECO:0000313" key="2">
    <source>
        <dbReference type="Proteomes" id="UP000016800"/>
    </source>
</evidence>
<gene>
    <name evidence="1" type="ORF">FFUJ_09038</name>
</gene>
<dbReference type="HOGENOM" id="CLU_1768213_0_0_1"/>
<sequence length="147" mass="16389">MNAELKVSWVPSPDIQPHSSPILYRISSLYSCKPLPSIPPVGTSRVFKPAIPSASPKMSRQSFVVPDEDPRWATHSPVAPQWFIPPDLNALPTYDILLIETMPCDGEFINPIIFFTPQRIQAAKCEMLHTDSLTRQSENQGGADPDY</sequence>
<organism evidence="1 2">
    <name type="scientific">Gibberella fujikuroi (strain CBS 195.34 / IMI 58289 / NRRL A-6831)</name>
    <name type="common">Bakanae and foot rot disease fungus</name>
    <name type="synonym">Fusarium fujikuroi</name>
    <dbReference type="NCBI Taxonomy" id="1279085"/>
    <lineage>
        <taxon>Eukaryota</taxon>
        <taxon>Fungi</taxon>
        <taxon>Dikarya</taxon>
        <taxon>Ascomycota</taxon>
        <taxon>Pezizomycotina</taxon>
        <taxon>Sordariomycetes</taxon>
        <taxon>Hypocreomycetidae</taxon>
        <taxon>Hypocreales</taxon>
        <taxon>Nectriaceae</taxon>
        <taxon>Fusarium</taxon>
        <taxon>Fusarium fujikuroi species complex</taxon>
    </lineage>
</organism>
<dbReference type="EMBL" id="HF679029">
    <property type="protein sequence ID" value="CCT70935.1"/>
    <property type="molecule type" value="Genomic_DNA"/>
</dbReference>
<dbReference type="Proteomes" id="UP000016800">
    <property type="component" value="Chromosome VII"/>
</dbReference>
<dbReference type="RefSeq" id="XP_023433014.1">
    <property type="nucleotide sequence ID" value="XM_023580195.1"/>
</dbReference>
<dbReference type="GeneID" id="35402512"/>
<dbReference type="AlphaFoldDB" id="S0E8H3"/>
<accession>S0E8H3</accession>
<dbReference type="VEuPathDB" id="FungiDB:FFUJ_09038"/>